<dbReference type="EMBL" id="FXUO01000012">
    <property type="protein sequence ID" value="SMP97308.1"/>
    <property type="molecule type" value="Genomic_DNA"/>
</dbReference>
<dbReference type="Proteomes" id="UP001158050">
    <property type="component" value="Unassembled WGS sequence"/>
</dbReference>
<evidence type="ECO:0000313" key="3">
    <source>
        <dbReference type="Proteomes" id="UP001158050"/>
    </source>
</evidence>
<feature type="region of interest" description="Disordered" evidence="1">
    <location>
        <begin position="24"/>
        <end position="46"/>
    </location>
</feature>
<evidence type="ECO:0000313" key="2">
    <source>
        <dbReference type="EMBL" id="SMP97308.1"/>
    </source>
</evidence>
<proteinExistence type="predicted"/>
<evidence type="ECO:0008006" key="4">
    <source>
        <dbReference type="Google" id="ProtNLM"/>
    </source>
</evidence>
<evidence type="ECO:0000256" key="1">
    <source>
        <dbReference type="SAM" id="MobiDB-lite"/>
    </source>
</evidence>
<comment type="caution">
    <text evidence="2">The sequence shown here is derived from an EMBL/GenBank/DDBJ whole genome shotgun (WGS) entry which is preliminary data.</text>
</comment>
<sequence length="248" mass="28248">MKKPVLIISALIIIFSCNKKEKTSQEKATVPKTETLENKSDEPDEDSAYVFPKTGKKVEDFITKPDIFEIQYQADGDLNGDKLDDIVIVRKDKKNKTALRPVLVLLQNQDKTYRLDKISHLAMPAEYNDSDFKFYDTEDVSIDKGILSIQLYGIGPSGNLFSHYKYFGKDLLLTNIETFNMGAGSHQSLDYDVMKGELFQELINTIEEEMPSTKKTFHLKPQKIKFENASPDAVIEDTYKVTDAENQN</sequence>
<keyword evidence="3" id="KW-1185">Reference proteome</keyword>
<dbReference type="PROSITE" id="PS51257">
    <property type="entry name" value="PROKAR_LIPOPROTEIN"/>
    <property type="match status" value="1"/>
</dbReference>
<name>A0ABY1R8R4_9FLAO</name>
<accession>A0ABY1R8R4</accession>
<organism evidence="2 3">
    <name type="scientific">Epilithonimonas pallida</name>
    <dbReference type="NCBI Taxonomy" id="373671"/>
    <lineage>
        <taxon>Bacteria</taxon>
        <taxon>Pseudomonadati</taxon>
        <taxon>Bacteroidota</taxon>
        <taxon>Flavobacteriia</taxon>
        <taxon>Flavobacteriales</taxon>
        <taxon>Weeksellaceae</taxon>
        <taxon>Chryseobacterium group</taxon>
        <taxon>Epilithonimonas</taxon>
    </lineage>
</organism>
<protein>
    <recommendedName>
        <fullName evidence="4">Lipoprotein</fullName>
    </recommendedName>
</protein>
<gene>
    <name evidence="2" type="ORF">SAMN05421679_11233</name>
</gene>
<reference evidence="2 3" key="1">
    <citation type="submission" date="2017-05" db="EMBL/GenBank/DDBJ databases">
        <authorList>
            <person name="Varghese N."/>
            <person name="Submissions S."/>
        </authorList>
    </citation>
    <scope>NUCLEOTIDE SEQUENCE [LARGE SCALE GENOMIC DNA]</scope>
    <source>
        <strain evidence="2 3">DSM 18015</strain>
    </source>
</reference>